<evidence type="ECO:0000313" key="6">
    <source>
        <dbReference type="Proteomes" id="UP000494269"/>
    </source>
</evidence>
<gene>
    <name evidence="5" type="ORF">LMG3441_01417</name>
</gene>
<keyword evidence="3" id="KW-0732">Signal</keyword>
<dbReference type="Proteomes" id="UP000494269">
    <property type="component" value="Unassembled WGS sequence"/>
</dbReference>
<protein>
    <recommendedName>
        <fullName evidence="4">BD-FAE-like domain-containing protein</fullName>
    </recommendedName>
</protein>
<keyword evidence="1" id="KW-0378">Hydrolase</keyword>
<dbReference type="PROSITE" id="PS51257">
    <property type="entry name" value="PROKAR_LIPOPROTEIN"/>
    <property type="match status" value="1"/>
</dbReference>
<feature type="region of interest" description="Disordered" evidence="2">
    <location>
        <begin position="288"/>
        <end position="323"/>
    </location>
</feature>
<accession>A0A6S6ZFG2</accession>
<dbReference type="Pfam" id="PF20434">
    <property type="entry name" value="BD-FAE"/>
    <property type="match status" value="1"/>
</dbReference>
<dbReference type="SUPFAM" id="SSF53474">
    <property type="entry name" value="alpha/beta-Hydrolases"/>
    <property type="match status" value="1"/>
</dbReference>
<dbReference type="GO" id="GO:0016787">
    <property type="term" value="F:hydrolase activity"/>
    <property type="evidence" value="ECO:0007669"/>
    <property type="project" value="UniProtKB-KW"/>
</dbReference>
<evidence type="ECO:0000256" key="3">
    <source>
        <dbReference type="SAM" id="SignalP"/>
    </source>
</evidence>
<evidence type="ECO:0000313" key="5">
    <source>
        <dbReference type="EMBL" id="CAB3677686.1"/>
    </source>
</evidence>
<proteinExistence type="predicted"/>
<dbReference type="InterPro" id="IPR049492">
    <property type="entry name" value="BD-FAE-like_dom"/>
</dbReference>
<dbReference type="Gene3D" id="3.40.50.1820">
    <property type="entry name" value="alpha/beta hydrolase"/>
    <property type="match status" value="1"/>
</dbReference>
<feature type="chain" id="PRO_5028941744" description="BD-FAE-like domain-containing protein" evidence="3">
    <location>
        <begin position="26"/>
        <end position="323"/>
    </location>
</feature>
<organism evidence="5 6">
    <name type="scientific">Achromobacter kerstersii</name>
    <dbReference type="NCBI Taxonomy" id="1353890"/>
    <lineage>
        <taxon>Bacteria</taxon>
        <taxon>Pseudomonadati</taxon>
        <taxon>Pseudomonadota</taxon>
        <taxon>Betaproteobacteria</taxon>
        <taxon>Burkholderiales</taxon>
        <taxon>Alcaligenaceae</taxon>
        <taxon>Achromobacter</taxon>
    </lineage>
</organism>
<dbReference type="InterPro" id="IPR029058">
    <property type="entry name" value="AB_hydrolase_fold"/>
</dbReference>
<dbReference type="PANTHER" id="PTHR48081:SF9">
    <property type="entry name" value="CARBOXYLESTERASE"/>
    <property type="match status" value="1"/>
</dbReference>
<feature type="signal peptide" evidence="3">
    <location>
        <begin position="1"/>
        <end position="25"/>
    </location>
</feature>
<evidence type="ECO:0000256" key="2">
    <source>
        <dbReference type="SAM" id="MobiDB-lite"/>
    </source>
</evidence>
<name>A0A6S6ZFG2_9BURK</name>
<evidence type="ECO:0000256" key="1">
    <source>
        <dbReference type="ARBA" id="ARBA00022801"/>
    </source>
</evidence>
<dbReference type="EMBL" id="CADIJQ010000001">
    <property type="protein sequence ID" value="CAB3677686.1"/>
    <property type="molecule type" value="Genomic_DNA"/>
</dbReference>
<dbReference type="PANTHER" id="PTHR48081">
    <property type="entry name" value="AB HYDROLASE SUPERFAMILY PROTEIN C4A8.06C"/>
    <property type="match status" value="1"/>
</dbReference>
<feature type="domain" description="BD-FAE-like" evidence="4">
    <location>
        <begin position="52"/>
        <end position="156"/>
    </location>
</feature>
<keyword evidence="6" id="KW-1185">Reference proteome</keyword>
<dbReference type="InterPro" id="IPR050300">
    <property type="entry name" value="GDXG_lipolytic_enzyme"/>
</dbReference>
<evidence type="ECO:0000259" key="4">
    <source>
        <dbReference type="Pfam" id="PF20434"/>
    </source>
</evidence>
<dbReference type="RefSeq" id="WP_175169229.1">
    <property type="nucleotide sequence ID" value="NZ_CADIJQ010000001.1"/>
</dbReference>
<sequence length="323" mass="33610">MRSALMLAVLASVLVLGLAACSPLAVLNGAVPDDASRVVSGVAYGDSPRQQLDIYAPPGADRPPVVVFFYGGSWRSGSRADYKFVGDALASRGIMAVIADYRLYPDVSYPDFVDDSARAVAWTLHHIARYGGDPAEVFVAGHSAGGYNAAMVALDARWLARFDASPAMLRGWIGMAGPYNFLPIVARSLKPVFHFPGTPADSQPIAHVSAAAPPALLMVGMADTTVDPALNTESLAAALQAAHAPVSVVRYDRLGHALLAGALARPLRWRAPVLDDLAAFVWQTARAGQPPAQAAAGHSQPPAQAAAGHSQPPAQAAAAQSQP</sequence>
<reference evidence="5 6" key="1">
    <citation type="submission" date="2020-04" db="EMBL/GenBank/DDBJ databases">
        <authorList>
            <person name="De Canck E."/>
        </authorList>
    </citation>
    <scope>NUCLEOTIDE SEQUENCE [LARGE SCALE GENOMIC DNA]</scope>
    <source>
        <strain evidence="5 6">LMG 3441</strain>
    </source>
</reference>
<dbReference type="AlphaFoldDB" id="A0A6S6ZFG2"/>